<evidence type="ECO:0000256" key="6">
    <source>
        <dbReference type="SAM" id="SignalP"/>
    </source>
</evidence>
<evidence type="ECO:0000256" key="2">
    <source>
        <dbReference type="ARBA" id="ARBA00022559"/>
    </source>
</evidence>
<dbReference type="SUPFAM" id="SSF52833">
    <property type="entry name" value="Thioredoxin-like"/>
    <property type="match status" value="1"/>
</dbReference>
<comment type="similarity">
    <text evidence="1 5">Belongs to the glutathione peroxidase family.</text>
</comment>
<dbReference type="PIRSF" id="PIRSF000303">
    <property type="entry name" value="Glutathion_perox"/>
    <property type="match status" value="1"/>
</dbReference>
<evidence type="ECO:0000313" key="9">
    <source>
        <dbReference type="Proteomes" id="UP000255108"/>
    </source>
</evidence>
<gene>
    <name evidence="7" type="primary">bsaA_2</name>
    <name evidence="8" type="ORF">EV682_11057</name>
    <name evidence="7" type="ORF">NCTC11159_00774</name>
</gene>
<dbReference type="PRINTS" id="PR01011">
    <property type="entry name" value="GLUTPROXDASE"/>
</dbReference>
<evidence type="ECO:0000256" key="5">
    <source>
        <dbReference type="RuleBase" id="RU000499"/>
    </source>
</evidence>
<dbReference type="PANTHER" id="PTHR11592">
    <property type="entry name" value="GLUTATHIONE PEROXIDASE"/>
    <property type="match status" value="1"/>
</dbReference>
<name>A0A377Q4K2_9NEIS</name>
<dbReference type="PANTHER" id="PTHR11592:SF44">
    <property type="entry name" value="GLUTATHIONE PEROXIDASE"/>
    <property type="match status" value="1"/>
</dbReference>
<protein>
    <recommendedName>
        <fullName evidence="5">Glutathione peroxidase</fullName>
    </recommendedName>
</protein>
<dbReference type="InterPro" id="IPR029759">
    <property type="entry name" value="GPX_AS"/>
</dbReference>
<keyword evidence="6" id="KW-0732">Signal</keyword>
<dbReference type="Proteomes" id="UP000295794">
    <property type="component" value="Unassembled WGS sequence"/>
</dbReference>
<dbReference type="PROSITE" id="PS51257">
    <property type="entry name" value="PROKAR_LIPOPROTEIN"/>
    <property type="match status" value="1"/>
</dbReference>
<dbReference type="Proteomes" id="UP000255108">
    <property type="component" value="Unassembled WGS sequence"/>
</dbReference>
<organism evidence="7 9">
    <name type="scientific">Iodobacter fluviatilis</name>
    <dbReference type="NCBI Taxonomy" id="537"/>
    <lineage>
        <taxon>Bacteria</taxon>
        <taxon>Pseudomonadati</taxon>
        <taxon>Pseudomonadota</taxon>
        <taxon>Betaproteobacteria</taxon>
        <taxon>Neisseriales</taxon>
        <taxon>Chitinibacteraceae</taxon>
        <taxon>Iodobacter</taxon>
    </lineage>
</organism>
<sequence length="174" mass="19453">MRILALLGFCSSISLAACPPLLDYQSKTLKGEAFDFCSYSGKPILVVNTASKCGFTPQFDKLEKIYAKYKDQGLLVVGFPSNDFKQELADNKEIGDFCRLTYFVEFPMLEKSSVRGANANPLFKRLSAAADTTPKWNFYKYLIAPDGKTVTAYSSITEPDDKEIISKIEGWLKK</sequence>
<reference evidence="7 9" key="1">
    <citation type="submission" date="2018-06" db="EMBL/GenBank/DDBJ databases">
        <authorList>
            <consortium name="Pathogen Informatics"/>
            <person name="Doyle S."/>
        </authorList>
    </citation>
    <scope>NUCLEOTIDE SEQUENCE [LARGE SCALE GENOMIC DNA]</scope>
    <source>
        <strain evidence="7 9">NCTC11159</strain>
    </source>
</reference>
<dbReference type="EMBL" id="SMBT01000010">
    <property type="protein sequence ID" value="TCU84119.1"/>
    <property type="molecule type" value="Genomic_DNA"/>
</dbReference>
<evidence type="ECO:0000256" key="1">
    <source>
        <dbReference type="ARBA" id="ARBA00006926"/>
    </source>
</evidence>
<feature type="signal peptide" evidence="6">
    <location>
        <begin position="1"/>
        <end position="16"/>
    </location>
</feature>
<evidence type="ECO:0000313" key="10">
    <source>
        <dbReference type="Proteomes" id="UP000295794"/>
    </source>
</evidence>
<keyword evidence="2 5" id="KW-0575">Peroxidase</keyword>
<accession>A0A377Q4K2</accession>
<evidence type="ECO:0000313" key="7">
    <source>
        <dbReference type="EMBL" id="STQ89732.1"/>
    </source>
</evidence>
<dbReference type="InterPro" id="IPR000889">
    <property type="entry name" value="Glutathione_peroxidase"/>
</dbReference>
<dbReference type="PROSITE" id="PS51355">
    <property type="entry name" value="GLUTATHIONE_PEROXID_3"/>
    <property type="match status" value="1"/>
</dbReference>
<dbReference type="CDD" id="cd00340">
    <property type="entry name" value="GSH_Peroxidase"/>
    <property type="match status" value="1"/>
</dbReference>
<dbReference type="Pfam" id="PF00255">
    <property type="entry name" value="GSHPx"/>
    <property type="match status" value="1"/>
</dbReference>
<dbReference type="RefSeq" id="WP_115226149.1">
    <property type="nucleotide sequence ID" value="NZ_CAWOLO010000010.1"/>
</dbReference>
<dbReference type="PROSITE" id="PS00460">
    <property type="entry name" value="GLUTATHIONE_PEROXID_1"/>
    <property type="match status" value="1"/>
</dbReference>
<proteinExistence type="inferred from homology"/>
<dbReference type="InterPro" id="IPR036249">
    <property type="entry name" value="Thioredoxin-like_sf"/>
</dbReference>
<evidence type="ECO:0000256" key="3">
    <source>
        <dbReference type="ARBA" id="ARBA00023002"/>
    </source>
</evidence>
<dbReference type="AlphaFoldDB" id="A0A377Q4K2"/>
<reference evidence="8 10" key="2">
    <citation type="submission" date="2019-03" db="EMBL/GenBank/DDBJ databases">
        <title>Genomic Encyclopedia of Type Strains, Phase IV (KMG-IV): sequencing the most valuable type-strain genomes for metagenomic binning, comparative biology and taxonomic classification.</title>
        <authorList>
            <person name="Goeker M."/>
        </authorList>
    </citation>
    <scope>NUCLEOTIDE SEQUENCE [LARGE SCALE GENOMIC DNA]</scope>
    <source>
        <strain evidence="8 10">DSM 3764</strain>
    </source>
</reference>
<dbReference type="Gene3D" id="3.40.30.10">
    <property type="entry name" value="Glutaredoxin"/>
    <property type="match status" value="1"/>
</dbReference>
<keyword evidence="10" id="KW-1185">Reference proteome</keyword>
<evidence type="ECO:0000256" key="4">
    <source>
        <dbReference type="PIRSR" id="PIRSR000303-1"/>
    </source>
</evidence>
<dbReference type="OrthoDB" id="9785502at2"/>
<keyword evidence="3 5" id="KW-0560">Oxidoreductase</keyword>
<dbReference type="GO" id="GO:0004601">
    <property type="term" value="F:peroxidase activity"/>
    <property type="evidence" value="ECO:0007669"/>
    <property type="project" value="UniProtKB-KW"/>
</dbReference>
<dbReference type="EMBL" id="UGHR01000001">
    <property type="protein sequence ID" value="STQ89732.1"/>
    <property type="molecule type" value="Genomic_DNA"/>
</dbReference>
<dbReference type="GO" id="GO:0034599">
    <property type="term" value="P:cellular response to oxidative stress"/>
    <property type="evidence" value="ECO:0007669"/>
    <property type="project" value="TreeGrafter"/>
</dbReference>
<feature type="chain" id="PRO_5016631293" description="Glutathione peroxidase" evidence="6">
    <location>
        <begin position="17"/>
        <end position="174"/>
    </location>
</feature>
<feature type="active site" evidence="4">
    <location>
        <position position="53"/>
    </location>
</feature>
<evidence type="ECO:0000313" key="8">
    <source>
        <dbReference type="EMBL" id="TCU84119.1"/>
    </source>
</evidence>